<comment type="caution">
    <text evidence="2">The sequence shown here is derived from an EMBL/GenBank/DDBJ whole genome shotgun (WGS) entry which is preliminary data.</text>
</comment>
<feature type="region of interest" description="Disordered" evidence="1">
    <location>
        <begin position="23"/>
        <end position="62"/>
    </location>
</feature>
<dbReference type="EMBL" id="VSSQ01133802">
    <property type="protein sequence ID" value="MPN59608.1"/>
    <property type="molecule type" value="Genomic_DNA"/>
</dbReference>
<feature type="compositionally biased region" description="Basic and acidic residues" evidence="1">
    <location>
        <begin position="51"/>
        <end position="62"/>
    </location>
</feature>
<dbReference type="AlphaFoldDB" id="A0A645J7H2"/>
<organism evidence="2">
    <name type="scientific">bioreactor metagenome</name>
    <dbReference type="NCBI Taxonomy" id="1076179"/>
    <lineage>
        <taxon>unclassified sequences</taxon>
        <taxon>metagenomes</taxon>
        <taxon>ecological metagenomes</taxon>
    </lineage>
</organism>
<feature type="compositionally biased region" description="Basic and acidic residues" evidence="1">
    <location>
        <begin position="23"/>
        <end position="43"/>
    </location>
</feature>
<sequence length="71" mass="8457">MHKVKRKQRSEYERIVGVFEHPLAKGIEDRQHSDSEQRADHAPAKRRHAEHTHTQHDKDLAERRMGVLVWV</sequence>
<protein>
    <submittedName>
        <fullName evidence="2">Uncharacterized protein</fullName>
    </submittedName>
</protein>
<accession>A0A645J7H2</accession>
<evidence type="ECO:0000256" key="1">
    <source>
        <dbReference type="SAM" id="MobiDB-lite"/>
    </source>
</evidence>
<gene>
    <name evidence="2" type="ORF">SDC9_207329</name>
</gene>
<name>A0A645J7H2_9ZZZZ</name>
<evidence type="ECO:0000313" key="2">
    <source>
        <dbReference type="EMBL" id="MPN59608.1"/>
    </source>
</evidence>
<reference evidence="2" key="1">
    <citation type="submission" date="2019-08" db="EMBL/GenBank/DDBJ databases">
        <authorList>
            <person name="Kucharzyk K."/>
            <person name="Murdoch R.W."/>
            <person name="Higgins S."/>
            <person name="Loffler F."/>
        </authorList>
    </citation>
    <scope>NUCLEOTIDE SEQUENCE</scope>
</reference>
<proteinExistence type="predicted"/>